<organism evidence="6 7">
    <name type="scientific">Stieleria neptunia</name>
    <dbReference type="NCBI Taxonomy" id="2527979"/>
    <lineage>
        <taxon>Bacteria</taxon>
        <taxon>Pseudomonadati</taxon>
        <taxon>Planctomycetota</taxon>
        <taxon>Planctomycetia</taxon>
        <taxon>Pirellulales</taxon>
        <taxon>Pirellulaceae</taxon>
        <taxon>Stieleria</taxon>
    </lineage>
</organism>
<feature type="region of interest" description="Disordered" evidence="3">
    <location>
        <begin position="1"/>
        <end position="31"/>
    </location>
</feature>
<dbReference type="GO" id="GO:0030313">
    <property type="term" value="C:cell envelope"/>
    <property type="evidence" value="ECO:0007669"/>
    <property type="project" value="UniProtKB-SubCell"/>
</dbReference>
<sequence>MMSLDSPPARRTSSPEPVDGDATGSSLATATKPTRQKRWMLRIILLLSFLGILIGGTVVLPGLPLAPVDGPHLTHTVSRSDLVVSVTEQGTLESSNNTEIKCQIRGFSTIIWVVEGGTVVQPGDELVRLDTKRIEDAIGKHTTDAHMARATYERTKADVAKAEIAIDAYLEGSYKTQRQGLQQQLKIAQSNLETAQKMLGHSEDMFRRGYVSELEVEGNRFTVKQAELELGVRETAVMVLDKYTKEMQLETLQGQLRAQKSKLLADEAGLAMDEGRRDRAIRELDECVITAGRTGLVIYPPSEQWKETPDIAEGKTVRKDQVLLLMPDLMQMQVKVAIHESLIDRIEKGLSATVSLPELTVEGSVKSVATVAAPAGWWTGNVVKYDTIVDLPSVAGLKPGMTAEVEVIMATHQDVLTVPVSAVVETEDESLCWVRTPTGFQRRVVMLGDSNEVFIIVRSGLNEGDEVVLNPLQFVDEAEGEARQRFDDREPGEDRMSVQGDPHV</sequence>
<dbReference type="Pfam" id="PF25975">
    <property type="entry name" value="CzcB_C"/>
    <property type="match status" value="1"/>
</dbReference>
<evidence type="ECO:0000256" key="3">
    <source>
        <dbReference type="SAM" id="MobiDB-lite"/>
    </source>
</evidence>
<evidence type="ECO:0000313" key="6">
    <source>
        <dbReference type="EMBL" id="QDV47907.1"/>
    </source>
</evidence>
<feature type="region of interest" description="Disordered" evidence="3">
    <location>
        <begin position="480"/>
        <end position="504"/>
    </location>
</feature>
<dbReference type="OrthoDB" id="259669at2"/>
<comment type="subcellular location">
    <subcellularLocation>
        <location evidence="1">Cell envelope</location>
    </subcellularLocation>
</comment>
<feature type="domain" description="CzcB-like C-terminal circularly permuted SH3-like" evidence="5">
    <location>
        <begin position="416"/>
        <end position="468"/>
    </location>
</feature>
<dbReference type="EMBL" id="CP037423">
    <property type="protein sequence ID" value="QDV47907.1"/>
    <property type="molecule type" value="Genomic_DNA"/>
</dbReference>
<dbReference type="Gene3D" id="2.40.420.20">
    <property type="match status" value="1"/>
</dbReference>
<dbReference type="PANTHER" id="PTHR32347:SF23">
    <property type="entry name" value="BLL5650 PROTEIN"/>
    <property type="match status" value="1"/>
</dbReference>
<keyword evidence="4" id="KW-0812">Transmembrane</keyword>
<feature type="transmembrane region" description="Helical" evidence="4">
    <location>
        <begin position="39"/>
        <end position="63"/>
    </location>
</feature>
<name>A0A518I4C4_9BACT</name>
<evidence type="ECO:0000259" key="5">
    <source>
        <dbReference type="Pfam" id="PF25975"/>
    </source>
</evidence>
<gene>
    <name evidence="6" type="ORF">Enr13x_78190</name>
</gene>
<accession>A0A518I4C4</accession>
<dbReference type="InterPro" id="IPR050465">
    <property type="entry name" value="UPF0194_transport"/>
</dbReference>
<evidence type="ECO:0000256" key="2">
    <source>
        <dbReference type="ARBA" id="ARBA00023054"/>
    </source>
</evidence>
<evidence type="ECO:0000256" key="4">
    <source>
        <dbReference type="SAM" id="Phobius"/>
    </source>
</evidence>
<dbReference type="KEGG" id="snep:Enr13x_78190"/>
<protein>
    <submittedName>
        <fullName evidence="6">Macrolide transporter subunit MacA</fullName>
    </submittedName>
</protein>
<dbReference type="Gene3D" id="2.40.30.170">
    <property type="match status" value="1"/>
</dbReference>
<proteinExistence type="predicted"/>
<dbReference type="SUPFAM" id="SSF56954">
    <property type="entry name" value="Outer membrane efflux proteins (OEP)"/>
    <property type="match status" value="1"/>
</dbReference>
<dbReference type="AlphaFoldDB" id="A0A518I4C4"/>
<dbReference type="Gene3D" id="1.20.1600.10">
    <property type="entry name" value="Outer membrane efflux proteins (OEP)"/>
    <property type="match status" value="1"/>
</dbReference>
<keyword evidence="4" id="KW-0472">Membrane</keyword>
<reference evidence="6 7" key="1">
    <citation type="submission" date="2019-03" db="EMBL/GenBank/DDBJ databases">
        <title>Deep-cultivation of Planctomycetes and their phenomic and genomic characterization uncovers novel biology.</title>
        <authorList>
            <person name="Wiegand S."/>
            <person name="Jogler M."/>
            <person name="Boedeker C."/>
            <person name="Pinto D."/>
            <person name="Vollmers J."/>
            <person name="Rivas-Marin E."/>
            <person name="Kohn T."/>
            <person name="Peeters S.H."/>
            <person name="Heuer A."/>
            <person name="Rast P."/>
            <person name="Oberbeckmann S."/>
            <person name="Bunk B."/>
            <person name="Jeske O."/>
            <person name="Meyerdierks A."/>
            <person name="Storesund J.E."/>
            <person name="Kallscheuer N."/>
            <person name="Luecker S."/>
            <person name="Lage O.M."/>
            <person name="Pohl T."/>
            <person name="Merkel B.J."/>
            <person name="Hornburger P."/>
            <person name="Mueller R.-W."/>
            <person name="Bruemmer F."/>
            <person name="Labrenz M."/>
            <person name="Spormann A.M."/>
            <person name="Op den Camp H."/>
            <person name="Overmann J."/>
            <person name="Amann R."/>
            <person name="Jetten M.S.M."/>
            <person name="Mascher T."/>
            <person name="Medema M.H."/>
            <person name="Devos D.P."/>
            <person name="Kaster A.-K."/>
            <person name="Ovreas L."/>
            <person name="Rohde M."/>
            <person name="Galperin M.Y."/>
            <person name="Jogler C."/>
        </authorList>
    </citation>
    <scope>NUCLEOTIDE SEQUENCE [LARGE SCALE GENOMIC DNA]</scope>
    <source>
        <strain evidence="6 7">Enr13</strain>
    </source>
</reference>
<dbReference type="Proteomes" id="UP000319004">
    <property type="component" value="Chromosome"/>
</dbReference>
<keyword evidence="2" id="KW-0175">Coiled coil</keyword>
<dbReference type="InterPro" id="IPR058649">
    <property type="entry name" value="CzcB_C"/>
</dbReference>
<keyword evidence="7" id="KW-1185">Reference proteome</keyword>
<evidence type="ECO:0000256" key="1">
    <source>
        <dbReference type="ARBA" id="ARBA00004196"/>
    </source>
</evidence>
<keyword evidence="4" id="KW-1133">Transmembrane helix</keyword>
<evidence type="ECO:0000313" key="7">
    <source>
        <dbReference type="Proteomes" id="UP000319004"/>
    </source>
</evidence>
<dbReference type="RefSeq" id="WP_145391953.1">
    <property type="nucleotide sequence ID" value="NZ_CP037423.1"/>
</dbReference>
<dbReference type="PANTHER" id="PTHR32347">
    <property type="entry name" value="EFFLUX SYSTEM COMPONENT YKNX-RELATED"/>
    <property type="match status" value="1"/>
</dbReference>